<gene>
    <name evidence="2" type="ordered locus">glr3142</name>
</gene>
<dbReference type="PANTHER" id="PTHR43451:SF1">
    <property type="entry name" value="ACETYLTRANSFERASE"/>
    <property type="match status" value="1"/>
</dbReference>
<dbReference type="STRING" id="251221.gene:10760648"/>
<evidence type="ECO:0000313" key="3">
    <source>
        <dbReference type="Proteomes" id="UP000000557"/>
    </source>
</evidence>
<protein>
    <submittedName>
        <fullName evidence="2">Glr3142 protein</fullName>
    </submittedName>
</protein>
<reference evidence="2 3" key="1">
    <citation type="journal article" date="2003" name="DNA Res.">
        <title>Complete genome structure of Gloeobacter violaceus PCC 7421, a cyanobacterium that lacks thylakoids.</title>
        <authorList>
            <person name="Nakamura Y."/>
            <person name="Kaneko T."/>
            <person name="Sato S."/>
            <person name="Mimuro M."/>
            <person name="Miyashita H."/>
            <person name="Tsuchiya T."/>
            <person name="Sasamoto S."/>
            <person name="Watanabe A."/>
            <person name="Kawashima K."/>
            <person name="Kishida Y."/>
            <person name="Kiyokawa C."/>
            <person name="Kohara M."/>
            <person name="Matsumoto M."/>
            <person name="Matsuno A."/>
            <person name="Nakazaki N."/>
            <person name="Shimpo S."/>
            <person name="Takeuchi C."/>
            <person name="Yamada M."/>
            <person name="Tabata S."/>
        </authorList>
    </citation>
    <scope>NUCLEOTIDE SEQUENCE [LARGE SCALE GENOMIC DNA]</scope>
    <source>
        <strain evidence="3">ATCC 29082 / PCC 7421</strain>
    </source>
</reference>
<dbReference type="PATRIC" id="fig|251221.4.peg.3174"/>
<dbReference type="PhylomeDB" id="Q7NGM6"/>
<dbReference type="OrthoDB" id="424368at2"/>
<dbReference type="EMBL" id="BA000045">
    <property type="protein sequence ID" value="BAC91083.1"/>
    <property type="molecule type" value="Genomic_DNA"/>
</dbReference>
<dbReference type="InParanoid" id="Q7NGM6"/>
<organism evidence="2 3">
    <name type="scientific">Gloeobacter violaceus (strain ATCC 29082 / PCC 7421)</name>
    <dbReference type="NCBI Taxonomy" id="251221"/>
    <lineage>
        <taxon>Bacteria</taxon>
        <taxon>Bacillati</taxon>
        <taxon>Cyanobacteriota</taxon>
        <taxon>Cyanophyceae</taxon>
        <taxon>Gloeobacterales</taxon>
        <taxon>Gloeobacteraceae</taxon>
        <taxon>Gloeobacter</taxon>
    </lineage>
</organism>
<sequence>MIRLRPYEPGDAPALVDLFRDTVRRINVRDYSPGQVAAWAPEDIDSRDWAGQLTDRFAVVAQIGEAVVGFTDFESDGHLDRFYVHADYQGRGVGGAMLAAVEAEARRLGLDRVFTEASITARPFFERRGFRVLQAQTVVRRGEELVNYRMEKRLGSIELSN</sequence>
<dbReference type="RefSeq" id="WP_011143135.1">
    <property type="nucleotide sequence ID" value="NC_005125.1"/>
</dbReference>
<dbReference type="PANTHER" id="PTHR43451">
    <property type="entry name" value="ACETYLTRANSFERASE (GNAT) FAMILY PROTEIN"/>
    <property type="match status" value="1"/>
</dbReference>
<evidence type="ECO:0000259" key="1">
    <source>
        <dbReference type="PROSITE" id="PS51186"/>
    </source>
</evidence>
<dbReference type="EnsemblBacteria" id="BAC91083">
    <property type="protein sequence ID" value="BAC91083"/>
    <property type="gene ID" value="BAC91083"/>
</dbReference>
<dbReference type="Pfam" id="PF13673">
    <property type="entry name" value="Acetyltransf_10"/>
    <property type="match status" value="1"/>
</dbReference>
<dbReference type="InterPro" id="IPR052564">
    <property type="entry name" value="N-acetyltrans/Recomb-assoc"/>
</dbReference>
<evidence type="ECO:0000313" key="2">
    <source>
        <dbReference type="EMBL" id="BAC91083.1"/>
    </source>
</evidence>
<dbReference type="InterPro" id="IPR000182">
    <property type="entry name" value="GNAT_dom"/>
</dbReference>
<dbReference type="Gene3D" id="3.40.630.30">
    <property type="match status" value="1"/>
</dbReference>
<feature type="domain" description="N-acetyltransferase" evidence="1">
    <location>
        <begin position="2"/>
        <end position="155"/>
    </location>
</feature>
<dbReference type="HOGENOM" id="CLU_087351_0_1_3"/>
<dbReference type="KEGG" id="gvi:glr3142"/>
<dbReference type="CDD" id="cd04301">
    <property type="entry name" value="NAT_SF"/>
    <property type="match status" value="1"/>
</dbReference>
<proteinExistence type="predicted"/>
<dbReference type="eggNOG" id="COG0454">
    <property type="taxonomic scope" value="Bacteria"/>
</dbReference>
<name>Q7NGM6_GLOVI</name>
<dbReference type="InterPro" id="IPR016181">
    <property type="entry name" value="Acyl_CoA_acyltransferase"/>
</dbReference>
<dbReference type="AlphaFoldDB" id="Q7NGM6"/>
<dbReference type="GO" id="GO:0008080">
    <property type="term" value="F:N-acetyltransferase activity"/>
    <property type="evidence" value="ECO:0000318"/>
    <property type="project" value="GO_Central"/>
</dbReference>
<keyword evidence="3" id="KW-1185">Reference proteome</keyword>
<dbReference type="SUPFAM" id="SSF55729">
    <property type="entry name" value="Acyl-CoA N-acyltransferases (Nat)"/>
    <property type="match status" value="1"/>
</dbReference>
<dbReference type="PROSITE" id="PS51186">
    <property type="entry name" value="GNAT"/>
    <property type="match status" value="1"/>
</dbReference>
<reference evidence="2 3" key="2">
    <citation type="journal article" date="2003" name="DNA Res.">
        <title>Complete genome structure of Gloeobacter violaceus PCC 7421, a cyanobacterium that lacks thylakoids (supplement).</title>
        <authorList>
            <person name="Nakamura Y."/>
            <person name="Kaneko T."/>
            <person name="Sato S."/>
            <person name="Mimuro M."/>
            <person name="Miyashita H."/>
            <person name="Tsuchiya T."/>
            <person name="Sasamoto S."/>
            <person name="Watanabe A."/>
            <person name="Kawashima K."/>
            <person name="Kishida Y."/>
            <person name="Kiyokawa C."/>
            <person name="Kohara M."/>
            <person name="Matsumoto M."/>
            <person name="Matsuno A."/>
            <person name="Nakazaki N."/>
            <person name="Shimpo S."/>
            <person name="Takeuchi C."/>
            <person name="Yamada M."/>
            <person name="Tabata S."/>
        </authorList>
    </citation>
    <scope>NUCLEOTIDE SEQUENCE [LARGE SCALE GENOMIC DNA]</scope>
    <source>
        <strain evidence="3">ATCC 29082 / PCC 7421</strain>
    </source>
</reference>
<dbReference type="Proteomes" id="UP000000557">
    <property type="component" value="Chromosome"/>
</dbReference>
<accession>Q7NGM6</accession>